<accession>A0ABV0XGR7</accession>
<evidence type="ECO:0008006" key="3">
    <source>
        <dbReference type="Google" id="ProtNLM"/>
    </source>
</evidence>
<comment type="caution">
    <text evidence="1">The sequence shown here is derived from an EMBL/GenBank/DDBJ whole genome shotgun (WGS) entry which is preliminary data.</text>
</comment>
<name>A0ABV0XGR7_9TELE</name>
<evidence type="ECO:0000313" key="1">
    <source>
        <dbReference type="EMBL" id="MEQ2280649.1"/>
    </source>
</evidence>
<reference evidence="1 2" key="1">
    <citation type="submission" date="2021-06" db="EMBL/GenBank/DDBJ databases">
        <authorList>
            <person name="Palmer J.M."/>
        </authorList>
    </citation>
    <scope>NUCLEOTIDE SEQUENCE [LARGE SCALE GENOMIC DNA]</scope>
    <source>
        <strain evidence="1 2">AS_MEX2019</strain>
        <tissue evidence="1">Muscle</tissue>
    </source>
</reference>
<proteinExistence type="predicted"/>
<dbReference type="EMBL" id="JAHRIP010001942">
    <property type="protein sequence ID" value="MEQ2280649.1"/>
    <property type="molecule type" value="Genomic_DNA"/>
</dbReference>
<protein>
    <recommendedName>
        <fullName evidence="3">Secreted protein</fullName>
    </recommendedName>
</protein>
<gene>
    <name evidence="1" type="ORF">AMECASPLE_022068</name>
</gene>
<evidence type="ECO:0000313" key="2">
    <source>
        <dbReference type="Proteomes" id="UP001469553"/>
    </source>
</evidence>
<keyword evidence="2" id="KW-1185">Reference proteome</keyword>
<sequence>MLRLTVYLLSRMFNWVVKVVPQPAEAPGPVEASRTTAAVRLLLELFTVLCKTFKPTLVHFSFASKQLDCRHLKRFRLLVFQDSGLCFLICFRTAPYVGIIY</sequence>
<dbReference type="Proteomes" id="UP001469553">
    <property type="component" value="Unassembled WGS sequence"/>
</dbReference>
<organism evidence="1 2">
    <name type="scientific">Ameca splendens</name>
    <dbReference type="NCBI Taxonomy" id="208324"/>
    <lineage>
        <taxon>Eukaryota</taxon>
        <taxon>Metazoa</taxon>
        <taxon>Chordata</taxon>
        <taxon>Craniata</taxon>
        <taxon>Vertebrata</taxon>
        <taxon>Euteleostomi</taxon>
        <taxon>Actinopterygii</taxon>
        <taxon>Neopterygii</taxon>
        <taxon>Teleostei</taxon>
        <taxon>Neoteleostei</taxon>
        <taxon>Acanthomorphata</taxon>
        <taxon>Ovalentaria</taxon>
        <taxon>Atherinomorphae</taxon>
        <taxon>Cyprinodontiformes</taxon>
        <taxon>Goodeidae</taxon>
        <taxon>Ameca</taxon>
    </lineage>
</organism>